<accession>A0A9D4WWA0</accession>
<evidence type="ECO:0000313" key="2">
    <source>
        <dbReference type="EMBL" id="KAI5407875.1"/>
    </source>
</evidence>
<dbReference type="AlphaFoldDB" id="A0A9D4WWA0"/>
<reference evidence="2 3" key="1">
    <citation type="journal article" date="2022" name="Nat. Genet.">
        <title>Improved pea reference genome and pan-genome highlight genomic features and evolutionary characteristics.</title>
        <authorList>
            <person name="Yang T."/>
            <person name="Liu R."/>
            <person name="Luo Y."/>
            <person name="Hu S."/>
            <person name="Wang D."/>
            <person name="Wang C."/>
            <person name="Pandey M.K."/>
            <person name="Ge S."/>
            <person name="Xu Q."/>
            <person name="Li N."/>
            <person name="Li G."/>
            <person name="Huang Y."/>
            <person name="Saxena R.K."/>
            <person name="Ji Y."/>
            <person name="Li M."/>
            <person name="Yan X."/>
            <person name="He Y."/>
            <person name="Liu Y."/>
            <person name="Wang X."/>
            <person name="Xiang C."/>
            <person name="Varshney R.K."/>
            <person name="Ding H."/>
            <person name="Gao S."/>
            <person name="Zong X."/>
        </authorList>
    </citation>
    <scope>NUCLEOTIDE SEQUENCE [LARGE SCALE GENOMIC DNA]</scope>
    <source>
        <strain evidence="2 3">cv. Zhongwan 6</strain>
    </source>
</reference>
<keyword evidence="3" id="KW-1185">Reference proteome</keyword>
<dbReference type="OrthoDB" id="848545at2759"/>
<dbReference type="EMBL" id="JAMSHJ010000005">
    <property type="protein sequence ID" value="KAI5407875.1"/>
    <property type="molecule type" value="Genomic_DNA"/>
</dbReference>
<evidence type="ECO:0000256" key="1">
    <source>
        <dbReference type="SAM" id="MobiDB-lite"/>
    </source>
</evidence>
<feature type="compositionally biased region" description="Basic and acidic residues" evidence="1">
    <location>
        <begin position="138"/>
        <end position="149"/>
    </location>
</feature>
<evidence type="ECO:0000313" key="3">
    <source>
        <dbReference type="Proteomes" id="UP001058974"/>
    </source>
</evidence>
<feature type="region of interest" description="Disordered" evidence="1">
    <location>
        <begin position="1"/>
        <end position="103"/>
    </location>
</feature>
<dbReference type="Gramene" id="Psat05G0393100-T1">
    <property type="protein sequence ID" value="KAI5407875.1"/>
    <property type="gene ID" value="KIW84_053931"/>
</dbReference>
<feature type="region of interest" description="Disordered" evidence="1">
    <location>
        <begin position="413"/>
        <end position="451"/>
    </location>
</feature>
<name>A0A9D4WWA0_PEA</name>
<feature type="region of interest" description="Disordered" evidence="1">
    <location>
        <begin position="197"/>
        <end position="219"/>
    </location>
</feature>
<protein>
    <recommendedName>
        <fullName evidence="4">Mediator of RNA polymerase II transcription subunit 1</fullName>
    </recommendedName>
</protein>
<feature type="compositionally biased region" description="Low complexity" evidence="1">
    <location>
        <begin position="21"/>
        <end position="30"/>
    </location>
</feature>
<feature type="compositionally biased region" description="Basic and acidic residues" evidence="1">
    <location>
        <begin position="88"/>
        <end position="103"/>
    </location>
</feature>
<feature type="compositionally biased region" description="Polar residues" evidence="1">
    <location>
        <begin position="64"/>
        <end position="76"/>
    </location>
</feature>
<organism evidence="2 3">
    <name type="scientific">Pisum sativum</name>
    <name type="common">Garden pea</name>
    <name type="synonym">Lathyrus oleraceus</name>
    <dbReference type="NCBI Taxonomy" id="3888"/>
    <lineage>
        <taxon>Eukaryota</taxon>
        <taxon>Viridiplantae</taxon>
        <taxon>Streptophyta</taxon>
        <taxon>Embryophyta</taxon>
        <taxon>Tracheophyta</taxon>
        <taxon>Spermatophyta</taxon>
        <taxon>Magnoliopsida</taxon>
        <taxon>eudicotyledons</taxon>
        <taxon>Gunneridae</taxon>
        <taxon>Pentapetalae</taxon>
        <taxon>rosids</taxon>
        <taxon>fabids</taxon>
        <taxon>Fabales</taxon>
        <taxon>Fabaceae</taxon>
        <taxon>Papilionoideae</taxon>
        <taxon>50 kb inversion clade</taxon>
        <taxon>NPAAA clade</taxon>
        <taxon>Hologalegina</taxon>
        <taxon>IRL clade</taxon>
        <taxon>Fabeae</taxon>
        <taxon>Lathyrus</taxon>
    </lineage>
</organism>
<dbReference type="PANTHER" id="PTHR34112">
    <property type="entry name" value="C-JUN-AMINO-TERMINAL KINASE-INTERACTING PROTEIN"/>
    <property type="match status" value="1"/>
</dbReference>
<sequence length="614" mass="65773">MEKSEPALAPQWLRSAGSVPSSAHHFASSSNHTDTHTVAHHSRNRSSKTTSDFDSPRSVFLERTFSSNSRRGTINGSAKHPYSSFNRNHRDKDRDRDKDRSNFLDHWDRKCSEPLADLFSVRTERDPLRRSHSLVSRKQNELANHRGAVDTKSGGNCNQSNGSDVLSGGSISSSFHKAVFDKDFPSLGGDEKPGSAEIGRVKSPGLCGTSSQSLPVGSSPMIGGDGWTSALVEVPSVMGSSSTGSQTAQQTVTPISGSVVSSTSAGLNMAEALVQTPHRAQSTPQVSVKTQRLEELALKQSRQLIPVTPSLPKALVSNSEKSKPKTALRNAEMNMSAKSVPQQPSALHIVNHSVRNGNAKGDAPKTSGKFTDLKSVVWENGVSATAKEASAPTNYSNSKPGNHLAVASAVASAPLRNPNSLKSPTERRPASLEPKVGSTTDKKQLTSQSQSRNDFFNLLKSKTPNSSVLPDSSPVVSPAAADKSGEVNMEAVEPPAILQDLGNSTEVTSNGNAHVEEVHRLPDIRWKVSTSTEEEVAFLRSLGWEEEDDSGEDEGLTEDEINTFYQRCLKTGTTTLLKLCPGLRPKLSKFFESYATNMNGASTGLSSSDSGSEV</sequence>
<gene>
    <name evidence="2" type="ORF">KIW84_053931</name>
</gene>
<comment type="caution">
    <text evidence="2">The sequence shown here is derived from an EMBL/GenBank/DDBJ whole genome shotgun (WGS) entry which is preliminary data.</text>
</comment>
<evidence type="ECO:0008006" key="4">
    <source>
        <dbReference type="Google" id="ProtNLM"/>
    </source>
</evidence>
<feature type="region of interest" description="Disordered" evidence="1">
    <location>
        <begin position="126"/>
        <end position="164"/>
    </location>
</feature>
<dbReference type="Proteomes" id="UP001058974">
    <property type="component" value="Chromosome 5"/>
</dbReference>
<dbReference type="PANTHER" id="PTHR34112:SF8">
    <property type="entry name" value="MEDIATOR OF RNA POLYMERASE II TRANSCRIPTION SUBUNIT 1"/>
    <property type="match status" value="1"/>
</dbReference>
<proteinExistence type="predicted"/>